<evidence type="ECO:0000313" key="2">
    <source>
        <dbReference type="Proteomes" id="UP000254116"/>
    </source>
</evidence>
<sequence>MLCYKKNKRFDFIAFYFFADEIRTFDGKTYRIKGMRCQRIDHKRLDINERKTLRHLSEVIYKTKTVFNDNYGLIAYRKKVSQELKSVKKHQYKQKCLSSVCLF</sequence>
<evidence type="ECO:0000313" key="1">
    <source>
        <dbReference type="EMBL" id="SUL28419.1"/>
    </source>
</evidence>
<gene>
    <name evidence="1" type="ORF">NCTC10702_00019</name>
</gene>
<proteinExistence type="predicted"/>
<dbReference type="EMBL" id="UHBY01000001">
    <property type="protein sequence ID" value="SUL28419.1"/>
    <property type="molecule type" value="Genomic_DNA"/>
</dbReference>
<accession>A0A380E7S6</accession>
<organism evidence="1 2">
    <name type="scientific">Staphylococcus aureus</name>
    <dbReference type="NCBI Taxonomy" id="1280"/>
    <lineage>
        <taxon>Bacteria</taxon>
        <taxon>Bacillati</taxon>
        <taxon>Bacillota</taxon>
        <taxon>Bacilli</taxon>
        <taxon>Bacillales</taxon>
        <taxon>Staphylococcaceae</taxon>
        <taxon>Staphylococcus</taxon>
    </lineage>
</organism>
<name>A0A380E7S6_STAAU</name>
<dbReference type="Proteomes" id="UP000254116">
    <property type="component" value="Unassembled WGS sequence"/>
</dbReference>
<dbReference type="AlphaFoldDB" id="A0A380E7S6"/>
<reference evidence="1 2" key="1">
    <citation type="submission" date="2018-06" db="EMBL/GenBank/DDBJ databases">
        <authorList>
            <consortium name="Pathogen Informatics"/>
            <person name="Doyle S."/>
        </authorList>
    </citation>
    <scope>NUCLEOTIDE SEQUENCE [LARGE SCALE GENOMIC DNA]</scope>
    <source>
        <strain evidence="1 2">NCTC10702</strain>
    </source>
</reference>
<protein>
    <submittedName>
        <fullName evidence="1">Uncharacterized protein</fullName>
    </submittedName>
</protein>